<reference evidence="1 2" key="1">
    <citation type="submission" date="2024-01" db="EMBL/GenBank/DDBJ databases">
        <title>The genomes of 5 underutilized Papilionoideae crops provide insights into root nodulation and disease resistanc.</title>
        <authorList>
            <person name="Jiang F."/>
        </authorList>
    </citation>
    <scope>NUCLEOTIDE SEQUENCE [LARGE SCALE GENOMIC DNA]</scope>
    <source>
        <strain evidence="1">LVBAO_FW01</strain>
        <tissue evidence="1">Leaves</tissue>
    </source>
</reference>
<keyword evidence="2" id="KW-1185">Reference proteome</keyword>
<gene>
    <name evidence="1" type="ORF">VNO77_23697</name>
</gene>
<dbReference type="EMBL" id="JAYMYQ010000005">
    <property type="protein sequence ID" value="KAK7329527.1"/>
    <property type="molecule type" value="Genomic_DNA"/>
</dbReference>
<dbReference type="Proteomes" id="UP001367508">
    <property type="component" value="Unassembled WGS sequence"/>
</dbReference>
<comment type="caution">
    <text evidence="1">The sequence shown here is derived from an EMBL/GenBank/DDBJ whole genome shotgun (WGS) entry which is preliminary data.</text>
</comment>
<sequence length="76" mass="8296">MQPKAANICSKIKCLCNVSLSKEESFEVSYMICLGARSSAVTGGEVHLGGEVLLGEKKEIKRVRSLLITKHYVEIA</sequence>
<evidence type="ECO:0000313" key="1">
    <source>
        <dbReference type="EMBL" id="KAK7329527.1"/>
    </source>
</evidence>
<evidence type="ECO:0000313" key="2">
    <source>
        <dbReference type="Proteomes" id="UP001367508"/>
    </source>
</evidence>
<organism evidence="1 2">
    <name type="scientific">Canavalia gladiata</name>
    <name type="common">Sword bean</name>
    <name type="synonym">Dolichos gladiatus</name>
    <dbReference type="NCBI Taxonomy" id="3824"/>
    <lineage>
        <taxon>Eukaryota</taxon>
        <taxon>Viridiplantae</taxon>
        <taxon>Streptophyta</taxon>
        <taxon>Embryophyta</taxon>
        <taxon>Tracheophyta</taxon>
        <taxon>Spermatophyta</taxon>
        <taxon>Magnoliopsida</taxon>
        <taxon>eudicotyledons</taxon>
        <taxon>Gunneridae</taxon>
        <taxon>Pentapetalae</taxon>
        <taxon>rosids</taxon>
        <taxon>fabids</taxon>
        <taxon>Fabales</taxon>
        <taxon>Fabaceae</taxon>
        <taxon>Papilionoideae</taxon>
        <taxon>50 kb inversion clade</taxon>
        <taxon>NPAAA clade</taxon>
        <taxon>indigoferoid/millettioid clade</taxon>
        <taxon>Phaseoleae</taxon>
        <taxon>Canavalia</taxon>
    </lineage>
</organism>
<proteinExistence type="predicted"/>
<name>A0AAN9L7C5_CANGL</name>
<dbReference type="AlphaFoldDB" id="A0AAN9L7C5"/>
<accession>A0AAN9L7C5</accession>
<protein>
    <submittedName>
        <fullName evidence="1">Uncharacterized protein</fullName>
    </submittedName>
</protein>